<dbReference type="RefSeq" id="WP_377936458.1">
    <property type="nucleotide sequence ID" value="NZ_JBHUEA010000033.1"/>
</dbReference>
<keyword evidence="3" id="KW-0732">Signal</keyword>
<comment type="caution">
    <text evidence="5">The sequence shown here is derived from an EMBL/GenBank/DDBJ whole genome shotgun (WGS) entry which is preliminary data.</text>
</comment>
<name>A0ABW4LHI5_9MICO</name>
<evidence type="ECO:0000259" key="4">
    <source>
        <dbReference type="Pfam" id="PF03816"/>
    </source>
</evidence>
<dbReference type="PANTHER" id="PTHR33392">
    <property type="entry name" value="POLYISOPRENYL-TEICHOIC ACID--PEPTIDOGLYCAN TEICHOIC ACID TRANSFERASE TAGU"/>
    <property type="match status" value="1"/>
</dbReference>
<reference evidence="6" key="1">
    <citation type="journal article" date="2019" name="Int. J. Syst. Evol. Microbiol.">
        <title>The Global Catalogue of Microorganisms (GCM) 10K type strain sequencing project: providing services to taxonomists for standard genome sequencing and annotation.</title>
        <authorList>
            <consortium name="The Broad Institute Genomics Platform"/>
            <consortium name="The Broad Institute Genome Sequencing Center for Infectious Disease"/>
            <person name="Wu L."/>
            <person name="Ma J."/>
        </authorList>
    </citation>
    <scope>NUCLEOTIDE SEQUENCE [LARGE SCALE GENOMIC DNA]</scope>
    <source>
        <strain evidence="6">CGMCC 1.12471</strain>
    </source>
</reference>
<dbReference type="EMBL" id="JBHUEA010000033">
    <property type="protein sequence ID" value="MFD1722925.1"/>
    <property type="molecule type" value="Genomic_DNA"/>
</dbReference>
<feature type="compositionally biased region" description="Low complexity" evidence="2">
    <location>
        <begin position="330"/>
        <end position="340"/>
    </location>
</feature>
<dbReference type="Proteomes" id="UP001597347">
    <property type="component" value="Unassembled WGS sequence"/>
</dbReference>
<proteinExistence type="inferred from homology"/>
<dbReference type="InterPro" id="IPR050922">
    <property type="entry name" value="LytR/CpsA/Psr_CW_biosynth"/>
</dbReference>
<feature type="signal peptide" evidence="3">
    <location>
        <begin position="1"/>
        <end position="20"/>
    </location>
</feature>
<dbReference type="PANTHER" id="PTHR33392:SF6">
    <property type="entry name" value="POLYISOPRENYL-TEICHOIC ACID--PEPTIDOGLYCAN TEICHOIC ACID TRANSFERASE TAGU"/>
    <property type="match status" value="1"/>
</dbReference>
<evidence type="ECO:0000256" key="2">
    <source>
        <dbReference type="SAM" id="MobiDB-lite"/>
    </source>
</evidence>
<dbReference type="NCBIfam" id="TIGR00350">
    <property type="entry name" value="lytR_cpsA_psr"/>
    <property type="match status" value="1"/>
</dbReference>
<protein>
    <submittedName>
        <fullName evidence="5">LCP family protein</fullName>
    </submittedName>
</protein>
<sequence>MFRVVAAAVAVLLVSGGSLAAYSTWRLTEKVQQHAIALPGENVPSVAALDGSFNVLLVGADNAAGQHSFGKAREATLNDVDILVHVSADHTRGTVISFPRDLVIPHPKCRDPNTGQTYAAMTAQPLNVAFERGGLGCVVDTVEHLTGLAIPYAALFSFAGTVKMADAVGGVPVCMTRAIDDSKSGLHLPAGTSVVSGRTALAYLRERKRIGDGSDLGRIASQQAYMSALLRKMTAAGTLTDPAKLYSLANAAADNVSLSQSLAGLDRMVQMAVTLRSIDLDQMVFVQYPTQADPANSYKVIPNASLATELLDRVHRDQRVALGTHALGISATTAPSSTPSNKPHIKGTPSPTTAPTDGAEIAGLTGTTAAQHTCTVTRTDN</sequence>
<dbReference type="Gene3D" id="3.40.630.190">
    <property type="entry name" value="LCP protein"/>
    <property type="match status" value="1"/>
</dbReference>
<comment type="similarity">
    <text evidence="1">Belongs to the LytR/CpsA/Psr (LCP) family.</text>
</comment>
<evidence type="ECO:0000313" key="6">
    <source>
        <dbReference type="Proteomes" id="UP001597347"/>
    </source>
</evidence>
<dbReference type="Pfam" id="PF03816">
    <property type="entry name" value="LytR_cpsA_psr"/>
    <property type="match status" value="1"/>
</dbReference>
<feature type="domain" description="Cell envelope-related transcriptional attenuator" evidence="4">
    <location>
        <begin position="78"/>
        <end position="234"/>
    </location>
</feature>
<keyword evidence="6" id="KW-1185">Reference proteome</keyword>
<gene>
    <name evidence="5" type="ORF">ACFSBI_15345</name>
</gene>
<organism evidence="5 6">
    <name type="scientific">Amnibacterium endophyticum</name>
    <dbReference type="NCBI Taxonomy" id="2109337"/>
    <lineage>
        <taxon>Bacteria</taxon>
        <taxon>Bacillati</taxon>
        <taxon>Actinomycetota</taxon>
        <taxon>Actinomycetes</taxon>
        <taxon>Micrococcales</taxon>
        <taxon>Microbacteriaceae</taxon>
        <taxon>Amnibacterium</taxon>
    </lineage>
</organism>
<evidence type="ECO:0000313" key="5">
    <source>
        <dbReference type="EMBL" id="MFD1722925.1"/>
    </source>
</evidence>
<evidence type="ECO:0000256" key="3">
    <source>
        <dbReference type="SAM" id="SignalP"/>
    </source>
</evidence>
<evidence type="ECO:0000256" key="1">
    <source>
        <dbReference type="ARBA" id="ARBA00006068"/>
    </source>
</evidence>
<dbReference type="InterPro" id="IPR004474">
    <property type="entry name" value="LytR_CpsA_psr"/>
</dbReference>
<feature type="chain" id="PRO_5045222102" evidence="3">
    <location>
        <begin position="21"/>
        <end position="381"/>
    </location>
</feature>
<accession>A0ABW4LHI5</accession>
<feature type="region of interest" description="Disordered" evidence="2">
    <location>
        <begin position="330"/>
        <end position="360"/>
    </location>
</feature>